<evidence type="ECO:0000313" key="2">
    <source>
        <dbReference type="EMBL" id="KAG6736764.1"/>
    </source>
</evidence>
<dbReference type="Proteomes" id="UP000886885">
    <property type="component" value="Unassembled WGS sequence"/>
</dbReference>
<evidence type="ECO:0000256" key="1">
    <source>
        <dbReference type="SAM" id="MobiDB-lite"/>
    </source>
</evidence>
<name>A0A8X8C217_POPTO</name>
<feature type="region of interest" description="Disordered" evidence="1">
    <location>
        <begin position="1"/>
        <end position="27"/>
    </location>
</feature>
<dbReference type="EMBL" id="JAAWWB010000559">
    <property type="protein sequence ID" value="KAG6736764.1"/>
    <property type="molecule type" value="Genomic_DNA"/>
</dbReference>
<feature type="compositionally biased region" description="Pro residues" evidence="1">
    <location>
        <begin position="7"/>
        <end position="16"/>
    </location>
</feature>
<proteinExistence type="predicted"/>
<protein>
    <submittedName>
        <fullName evidence="2">Uncharacterized protein</fullName>
    </submittedName>
</protein>
<sequence>MAFQTELPPPPPPPCPTSKSAKFPSDSFKKGIGIQEDPFLRAYKKCTGSPINGKLTSDGKTDRGRPKINVSVLYTDFQKRRRLERDTYWAVGFASR</sequence>
<evidence type="ECO:0000313" key="3">
    <source>
        <dbReference type="Proteomes" id="UP000886885"/>
    </source>
</evidence>
<gene>
    <name evidence="2" type="ORF">POTOM_060340</name>
</gene>
<accession>A0A8X8C217</accession>
<keyword evidence="3" id="KW-1185">Reference proteome</keyword>
<dbReference type="OrthoDB" id="745459at2759"/>
<organism evidence="2 3">
    <name type="scientific">Populus tomentosa</name>
    <name type="common">Chinese white poplar</name>
    <dbReference type="NCBI Taxonomy" id="118781"/>
    <lineage>
        <taxon>Eukaryota</taxon>
        <taxon>Viridiplantae</taxon>
        <taxon>Streptophyta</taxon>
        <taxon>Embryophyta</taxon>
        <taxon>Tracheophyta</taxon>
        <taxon>Spermatophyta</taxon>
        <taxon>Magnoliopsida</taxon>
        <taxon>eudicotyledons</taxon>
        <taxon>Gunneridae</taxon>
        <taxon>Pentapetalae</taxon>
        <taxon>rosids</taxon>
        <taxon>fabids</taxon>
        <taxon>Malpighiales</taxon>
        <taxon>Salicaceae</taxon>
        <taxon>Saliceae</taxon>
        <taxon>Populus</taxon>
    </lineage>
</organism>
<comment type="caution">
    <text evidence="2">The sequence shown here is derived from an EMBL/GenBank/DDBJ whole genome shotgun (WGS) entry which is preliminary data.</text>
</comment>
<reference evidence="2" key="1">
    <citation type="journal article" date="2020" name="bioRxiv">
        <title>Hybrid origin of Populus tomentosa Carr. identified through genome sequencing and phylogenomic analysis.</title>
        <authorList>
            <person name="An X."/>
            <person name="Gao K."/>
            <person name="Chen Z."/>
            <person name="Li J."/>
            <person name="Yang X."/>
            <person name="Yang X."/>
            <person name="Zhou J."/>
            <person name="Guo T."/>
            <person name="Zhao T."/>
            <person name="Huang S."/>
            <person name="Miao D."/>
            <person name="Khan W.U."/>
            <person name="Rao P."/>
            <person name="Ye M."/>
            <person name="Lei B."/>
            <person name="Liao W."/>
            <person name="Wang J."/>
            <person name="Ji L."/>
            <person name="Li Y."/>
            <person name="Guo B."/>
            <person name="Mustafa N.S."/>
            <person name="Li S."/>
            <person name="Yun Q."/>
            <person name="Keller S.R."/>
            <person name="Mao J."/>
            <person name="Zhang R."/>
            <person name="Strauss S.H."/>
        </authorList>
    </citation>
    <scope>NUCLEOTIDE SEQUENCE</scope>
    <source>
        <strain evidence="2">GM15</strain>
        <tissue evidence="2">Leaf</tissue>
    </source>
</reference>
<dbReference type="AlphaFoldDB" id="A0A8X8C217"/>